<dbReference type="AlphaFoldDB" id="A0A0V0GU96"/>
<reference evidence="1" key="1">
    <citation type="submission" date="2015-12" db="EMBL/GenBank/DDBJ databases">
        <title>Gene expression during late stages of embryo sac development: a critical building block for successful pollen-pistil interactions.</title>
        <authorList>
            <person name="Liu Y."/>
            <person name="Joly V."/>
            <person name="Sabar M."/>
            <person name="Matton D.P."/>
        </authorList>
    </citation>
    <scope>NUCLEOTIDE SEQUENCE</scope>
</reference>
<proteinExistence type="predicted"/>
<dbReference type="EMBL" id="GEDG01032317">
    <property type="protein sequence ID" value="JAP10870.1"/>
    <property type="molecule type" value="Transcribed_RNA"/>
</dbReference>
<accession>A0A0V0GU96</accession>
<evidence type="ECO:0000313" key="1">
    <source>
        <dbReference type="EMBL" id="JAP10870.1"/>
    </source>
</evidence>
<name>A0A0V0GU96_SOLCH</name>
<protein>
    <submittedName>
        <fullName evidence="1">Putative ovule protein</fullName>
    </submittedName>
</protein>
<sequence>MPLGQQYSVRWSRVGMNLIYMFIVQPCFVCDYEQGFHRTNCSCYDQSLVDKVEVSFHAVFNCSRTLLLYTLTKRQYRLAKSF</sequence>
<organism evidence="1">
    <name type="scientific">Solanum chacoense</name>
    <name type="common">Chaco potato</name>
    <dbReference type="NCBI Taxonomy" id="4108"/>
    <lineage>
        <taxon>Eukaryota</taxon>
        <taxon>Viridiplantae</taxon>
        <taxon>Streptophyta</taxon>
        <taxon>Embryophyta</taxon>
        <taxon>Tracheophyta</taxon>
        <taxon>Spermatophyta</taxon>
        <taxon>Magnoliopsida</taxon>
        <taxon>eudicotyledons</taxon>
        <taxon>Gunneridae</taxon>
        <taxon>Pentapetalae</taxon>
        <taxon>asterids</taxon>
        <taxon>lamiids</taxon>
        <taxon>Solanales</taxon>
        <taxon>Solanaceae</taxon>
        <taxon>Solanoideae</taxon>
        <taxon>Solaneae</taxon>
        <taxon>Solanum</taxon>
    </lineage>
</organism>